<keyword evidence="4 6" id="KW-0472">Membrane</keyword>
<dbReference type="AlphaFoldDB" id="E9HR47"/>
<keyword evidence="9" id="KW-1185">Reference proteome</keyword>
<feature type="transmembrane region" description="Helical" evidence="6">
    <location>
        <begin position="503"/>
        <end position="528"/>
    </location>
</feature>
<evidence type="ECO:0000256" key="4">
    <source>
        <dbReference type="ARBA" id="ARBA00023136"/>
    </source>
</evidence>
<evidence type="ECO:0000256" key="3">
    <source>
        <dbReference type="ARBA" id="ARBA00022989"/>
    </source>
</evidence>
<feature type="transmembrane region" description="Helical" evidence="6">
    <location>
        <begin position="226"/>
        <end position="246"/>
    </location>
</feature>
<keyword evidence="2 6" id="KW-0812">Transmembrane</keyword>
<dbReference type="OMA" id="IRCLIIF"/>
<evidence type="ECO:0000256" key="1">
    <source>
        <dbReference type="ARBA" id="ARBA00004141"/>
    </source>
</evidence>
<dbReference type="PROSITE" id="PS00216">
    <property type="entry name" value="SUGAR_TRANSPORT_1"/>
    <property type="match status" value="1"/>
</dbReference>
<feature type="transmembrane region" description="Helical" evidence="6">
    <location>
        <begin position="534"/>
        <end position="551"/>
    </location>
</feature>
<dbReference type="Gene3D" id="1.20.1250.20">
    <property type="entry name" value="MFS general substrate transporter like domains"/>
    <property type="match status" value="1"/>
</dbReference>
<feature type="transmembrane region" description="Helical" evidence="6">
    <location>
        <begin position="47"/>
        <end position="68"/>
    </location>
</feature>
<dbReference type="GO" id="GO:0022857">
    <property type="term" value="F:transmembrane transporter activity"/>
    <property type="evidence" value="ECO:0007669"/>
    <property type="project" value="InterPro"/>
</dbReference>
<dbReference type="PhylomeDB" id="E9HR47"/>
<dbReference type="GO" id="GO:0016020">
    <property type="term" value="C:membrane"/>
    <property type="evidence" value="ECO:0007669"/>
    <property type="project" value="UniProtKB-SubCell"/>
</dbReference>
<accession>E9HR47</accession>
<dbReference type="OrthoDB" id="6894481at2759"/>
<evidence type="ECO:0000313" key="9">
    <source>
        <dbReference type="Proteomes" id="UP000000305"/>
    </source>
</evidence>
<evidence type="ECO:0000313" key="8">
    <source>
        <dbReference type="EMBL" id="EFX65786.1"/>
    </source>
</evidence>
<feature type="transmembrane region" description="Helical" evidence="6">
    <location>
        <begin position="443"/>
        <end position="463"/>
    </location>
</feature>
<feature type="transmembrane region" description="Helical" evidence="6">
    <location>
        <begin position="284"/>
        <end position="303"/>
    </location>
</feature>
<dbReference type="PANTHER" id="PTHR24064">
    <property type="entry name" value="SOLUTE CARRIER FAMILY 22 MEMBER"/>
    <property type="match status" value="1"/>
</dbReference>
<gene>
    <name evidence="8" type="ORF">DAPPUDRAFT_229532</name>
</gene>
<dbReference type="EMBL" id="GL732731">
    <property type="protein sequence ID" value="EFX65786.1"/>
    <property type="molecule type" value="Genomic_DNA"/>
</dbReference>
<keyword evidence="3 6" id="KW-1133">Transmembrane helix</keyword>
<dbReference type="SUPFAM" id="SSF103473">
    <property type="entry name" value="MFS general substrate transporter"/>
    <property type="match status" value="1"/>
</dbReference>
<dbReference type="KEGG" id="dpx:DAPPUDRAFT_229532"/>
<organism evidence="8 9">
    <name type="scientific">Daphnia pulex</name>
    <name type="common">Water flea</name>
    <dbReference type="NCBI Taxonomy" id="6669"/>
    <lineage>
        <taxon>Eukaryota</taxon>
        <taxon>Metazoa</taxon>
        <taxon>Ecdysozoa</taxon>
        <taxon>Arthropoda</taxon>
        <taxon>Crustacea</taxon>
        <taxon>Branchiopoda</taxon>
        <taxon>Diplostraca</taxon>
        <taxon>Cladocera</taxon>
        <taxon>Anomopoda</taxon>
        <taxon>Daphniidae</taxon>
        <taxon>Daphnia</taxon>
    </lineage>
</organism>
<reference evidence="8 9" key="1">
    <citation type="journal article" date="2011" name="Science">
        <title>The ecoresponsive genome of Daphnia pulex.</title>
        <authorList>
            <person name="Colbourne J.K."/>
            <person name="Pfrender M.E."/>
            <person name="Gilbert D."/>
            <person name="Thomas W.K."/>
            <person name="Tucker A."/>
            <person name="Oakley T.H."/>
            <person name="Tokishita S."/>
            <person name="Aerts A."/>
            <person name="Arnold G.J."/>
            <person name="Basu M.K."/>
            <person name="Bauer D.J."/>
            <person name="Caceres C.E."/>
            <person name="Carmel L."/>
            <person name="Casola C."/>
            <person name="Choi J.H."/>
            <person name="Detter J.C."/>
            <person name="Dong Q."/>
            <person name="Dusheyko S."/>
            <person name="Eads B.D."/>
            <person name="Frohlich T."/>
            <person name="Geiler-Samerotte K.A."/>
            <person name="Gerlach D."/>
            <person name="Hatcher P."/>
            <person name="Jogdeo S."/>
            <person name="Krijgsveld J."/>
            <person name="Kriventseva E.V."/>
            <person name="Kultz D."/>
            <person name="Laforsch C."/>
            <person name="Lindquist E."/>
            <person name="Lopez J."/>
            <person name="Manak J.R."/>
            <person name="Muller J."/>
            <person name="Pangilinan J."/>
            <person name="Patwardhan R.P."/>
            <person name="Pitluck S."/>
            <person name="Pritham E.J."/>
            <person name="Rechtsteiner A."/>
            <person name="Rho M."/>
            <person name="Rogozin I.B."/>
            <person name="Sakarya O."/>
            <person name="Salamov A."/>
            <person name="Schaack S."/>
            <person name="Shapiro H."/>
            <person name="Shiga Y."/>
            <person name="Skalitzky C."/>
            <person name="Smith Z."/>
            <person name="Souvorov A."/>
            <person name="Sung W."/>
            <person name="Tang Z."/>
            <person name="Tsuchiya D."/>
            <person name="Tu H."/>
            <person name="Vos H."/>
            <person name="Wang M."/>
            <person name="Wolf Y.I."/>
            <person name="Yamagata H."/>
            <person name="Yamada T."/>
            <person name="Ye Y."/>
            <person name="Shaw J.R."/>
            <person name="Andrews J."/>
            <person name="Crease T.J."/>
            <person name="Tang H."/>
            <person name="Lucas S.M."/>
            <person name="Robertson H.M."/>
            <person name="Bork P."/>
            <person name="Koonin E.V."/>
            <person name="Zdobnov E.M."/>
            <person name="Grigoriev I.V."/>
            <person name="Lynch M."/>
            <person name="Boore J.L."/>
        </authorList>
    </citation>
    <scope>NUCLEOTIDE SEQUENCE [LARGE SCALE GENOMIC DNA]</scope>
</reference>
<proteinExistence type="predicted"/>
<dbReference type="InterPro" id="IPR005829">
    <property type="entry name" value="Sugar_transporter_CS"/>
</dbReference>
<feature type="transmembrane region" description="Helical" evidence="6">
    <location>
        <begin position="200"/>
        <end position="220"/>
    </location>
</feature>
<dbReference type="HOGENOM" id="CLU_001265_33_4_1"/>
<dbReference type="InterPro" id="IPR020846">
    <property type="entry name" value="MFS_dom"/>
</dbReference>
<feature type="transmembrane region" description="Helical" evidence="6">
    <location>
        <begin position="415"/>
        <end position="436"/>
    </location>
</feature>
<evidence type="ECO:0000259" key="7">
    <source>
        <dbReference type="PROSITE" id="PS50850"/>
    </source>
</evidence>
<comment type="subcellular location">
    <subcellularLocation>
        <location evidence="1">Membrane</location>
        <topology evidence="1">Multi-pass membrane protein</topology>
    </subcellularLocation>
</comment>
<sequence>MGAPKPIENEKPPNQEESTSSLGDDEAFNADIILEHLGKFGWFQLKYLLCIGYGLLFPTSCILIYVFVGATPYHRCFVDGCDDPVDPVYKADWLNESNALSSLLSSPRNKGWQCNFTDFGNIPNASKPECAYSNYTANVKCHQWVFDKSVFTSTIVTDYLLVCDESWKVTFGSFITMLGVLLGAFFLGPLPDLIGRRTSVVVLGTWIASFGIGSCFAPNFDAFAAIRFLTGMGGVSVMQALIIWGLEAQRPAMRIKFICLIYCFQSVGNLISGCLAYLIRDWVTLQLCIFVPMGTMVVTYFILPESTRWLTVKKRYPEAKVIYENAAKLNKKEIPPHLLVIPSEIPEKSVEAGEAEGAPAAAASHDSNPIGSALKVLKTRCLLVRLLILCGTWLAQFLCYYGLSYAASNLSADVHFNYILVILVEIPAYVTGMFAMDYFGRRPILNFTLIVGGSFCLVAGLISKEFNTVIIVFSLMGKFCTSMLTVANNAFTFELFPTVSRGITIALCSTSGKVGAIIAPYIAAMGIVNRSLPYVIFGAISLAIGVLTLWLPESKGRGTPATVQEAIDLEKY</sequence>
<feature type="transmembrane region" description="Helical" evidence="6">
    <location>
        <begin position="382"/>
        <end position="403"/>
    </location>
</feature>
<feature type="domain" description="Major facilitator superfamily (MFS) profile" evidence="7">
    <location>
        <begin position="133"/>
        <end position="556"/>
    </location>
</feature>
<dbReference type="eggNOG" id="KOG0255">
    <property type="taxonomic scope" value="Eukaryota"/>
</dbReference>
<dbReference type="PROSITE" id="PS50850">
    <property type="entry name" value="MFS"/>
    <property type="match status" value="1"/>
</dbReference>
<dbReference type="InterPro" id="IPR005828">
    <property type="entry name" value="MFS_sugar_transport-like"/>
</dbReference>
<name>E9HR47_DAPPU</name>
<evidence type="ECO:0000256" key="5">
    <source>
        <dbReference type="SAM" id="MobiDB-lite"/>
    </source>
</evidence>
<dbReference type="InterPro" id="IPR036259">
    <property type="entry name" value="MFS_trans_sf"/>
</dbReference>
<feature type="transmembrane region" description="Helical" evidence="6">
    <location>
        <begin position="469"/>
        <end position="491"/>
    </location>
</feature>
<feature type="transmembrane region" description="Helical" evidence="6">
    <location>
        <begin position="169"/>
        <end position="188"/>
    </location>
</feature>
<dbReference type="STRING" id="6669.E9HR47"/>
<dbReference type="Proteomes" id="UP000000305">
    <property type="component" value="Unassembled WGS sequence"/>
</dbReference>
<dbReference type="InParanoid" id="E9HR47"/>
<feature type="region of interest" description="Disordered" evidence="5">
    <location>
        <begin position="1"/>
        <end position="22"/>
    </location>
</feature>
<protein>
    <recommendedName>
        <fullName evidence="7">Major facilitator superfamily (MFS) profile domain-containing protein</fullName>
    </recommendedName>
</protein>
<dbReference type="Pfam" id="PF00083">
    <property type="entry name" value="Sugar_tr"/>
    <property type="match status" value="1"/>
</dbReference>
<evidence type="ECO:0000256" key="2">
    <source>
        <dbReference type="ARBA" id="ARBA00022692"/>
    </source>
</evidence>
<evidence type="ECO:0000256" key="6">
    <source>
        <dbReference type="SAM" id="Phobius"/>
    </source>
</evidence>
<feature type="transmembrane region" description="Helical" evidence="6">
    <location>
        <begin position="258"/>
        <end position="278"/>
    </location>
</feature>